<reference evidence="2 3" key="1">
    <citation type="submission" date="2014-07" db="EMBL/GenBank/DDBJ databases">
        <authorList>
            <person name="McCorrison J."/>
            <person name="Sanka R."/>
            <person name="Torralba M."/>
            <person name="Gillis M."/>
            <person name="Haft D.H."/>
            <person name="Methe B."/>
            <person name="Sutton G."/>
            <person name="Nelson K.E."/>
        </authorList>
    </citation>
    <scope>NUCLEOTIDE SEQUENCE [LARGE SCALE GENOMIC DNA]</scope>
    <source>
        <strain evidence="2 3">DNF00314</strain>
    </source>
</reference>
<accession>A0A096AKI0</accession>
<keyword evidence="1" id="KW-0812">Transmembrane</keyword>
<evidence type="ECO:0000313" key="3">
    <source>
        <dbReference type="Proteomes" id="UP000029628"/>
    </source>
</evidence>
<dbReference type="AlphaFoldDB" id="A0A096AKI0"/>
<gene>
    <name evidence="2" type="ORF">HMPREF0872_04305</name>
</gene>
<evidence type="ECO:0000313" key="2">
    <source>
        <dbReference type="EMBL" id="KGF47613.1"/>
    </source>
</evidence>
<evidence type="ECO:0000256" key="1">
    <source>
        <dbReference type="SAM" id="Phobius"/>
    </source>
</evidence>
<comment type="caution">
    <text evidence="2">The sequence shown here is derived from an EMBL/GenBank/DDBJ whole genome shotgun (WGS) entry which is preliminary data.</text>
</comment>
<name>A0A096AKI0_9FIRM</name>
<feature type="transmembrane region" description="Helical" evidence="1">
    <location>
        <begin position="6"/>
        <end position="38"/>
    </location>
</feature>
<organism evidence="2 3">
    <name type="scientific">Veillonella montpellierensis DNF00314</name>
    <dbReference type="NCBI Taxonomy" id="1401067"/>
    <lineage>
        <taxon>Bacteria</taxon>
        <taxon>Bacillati</taxon>
        <taxon>Bacillota</taxon>
        <taxon>Negativicutes</taxon>
        <taxon>Veillonellales</taxon>
        <taxon>Veillonellaceae</taxon>
        <taxon>Veillonella</taxon>
    </lineage>
</organism>
<feature type="transmembrane region" description="Helical" evidence="1">
    <location>
        <begin position="50"/>
        <end position="69"/>
    </location>
</feature>
<dbReference type="EMBL" id="JRNT01000008">
    <property type="protein sequence ID" value="KGF47613.1"/>
    <property type="molecule type" value="Genomic_DNA"/>
</dbReference>
<keyword evidence="3" id="KW-1185">Reference proteome</keyword>
<protein>
    <submittedName>
        <fullName evidence="2">Uncharacterized protein</fullName>
    </submittedName>
</protein>
<sequence>MAVIAVIVVIALLIKIAFYTIKRIVLNVAVGYLFYLGVNHFSHTTVDMSFLSWLLTAPLGPLPVIVTWLQHNF</sequence>
<keyword evidence="1" id="KW-1133">Transmembrane helix</keyword>
<keyword evidence="1" id="KW-0472">Membrane</keyword>
<dbReference type="Proteomes" id="UP000029628">
    <property type="component" value="Unassembled WGS sequence"/>
</dbReference>
<proteinExistence type="predicted"/>